<evidence type="ECO:0000313" key="2">
    <source>
        <dbReference type="Proteomes" id="UP001417504"/>
    </source>
</evidence>
<reference evidence="1 2" key="1">
    <citation type="submission" date="2024-01" db="EMBL/GenBank/DDBJ databases">
        <title>Genome assemblies of Stephania.</title>
        <authorList>
            <person name="Yang L."/>
        </authorList>
    </citation>
    <scope>NUCLEOTIDE SEQUENCE [LARGE SCALE GENOMIC DNA]</scope>
    <source>
        <strain evidence="1">QJT</strain>
        <tissue evidence="1">Leaf</tissue>
    </source>
</reference>
<protein>
    <submittedName>
        <fullName evidence="1">Uncharacterized protein</fullName>
    </submittedName>
</protein>
<accession>A0AAP0KJS7</accession>
<dbReference type="AlphaFoldDB" id="A0AAP0KJS7"/>
<comment type="caution">
    <text evidence="1">The sequence shown here is derived from an EMBL/GenBank/DDBJ whole genome shotgun (WGS) entry which is preliminary data.</text>
</comment>
<dbReference type="Proteomes" id="UP001417504">
    <property type="component" value="Unassembled WGS sequence"/>
</dbReference>
<dbReference type="EMBL" id="JBBNAE010000001">
    <property type="protein sequence ID" value="KAK9153033.1"/>
    <property type="molecule type" value="Genomic_DNA"/>
</dbReference>
<organism evidence="1 2">
    <name type="scientific">Stephania japonica</name>
    <dbReference type="NCBI Taxonomy" id="461633"/>
    <lineage>
        <taxon>Eukaryota</taxon>
        <taxon>Viridiplantae</taxon>
        <taxon>Streptophyta</taxon>
        <taxon>Embryophyta</taxon>
        <taxon>Tracheophyta</taxon>
        <taxon>Spermatophyta</taxon>
        <taxon>Magnoliopsida</taxon>
        <taxon>Ranunculales</taxon>
        <taxon>Menispermaceae</taxon>
        <taxon>Menispermoideae</taxon>
        <taxon>Cissampelideae</taxon>
        <taxon>Stephania</taxon>
    </lineage>
</organism>
<proteinExistence type="predicted"/>
<gene>
    <name evidence="1" type="ORF">Sjap_000513</name>
</gene>
<evidence type="ECO:0000313" key="1">
    <source>
        <dbReference type="EMBL" id="KAK9153033.1"/>
    </source>
</evidence>
<sequence length="240" mass="27314">MNKTTKNALKPQPTAQIPHLPVLSYRTWAVIDVEEKGAIDRVNGPRISRRILTGETLEGVYEYMRITGTIVEMGDAFKGLRRQAVFEALNMNMKQIRHSGKKVQYSRLSDTKFTKFGQFTRGDITALSLSQLFQGVCTALLKASGPHVCYRRCEMFCVAASARRECWTTLVCTYVRHAVGRMSHCVLAAQSNYSFELSRIADGSHRAKRERIEIRIRGEYRNRESHTLRGHDAKSLSEIE</sequence>
<keyword evidence="2" id="KW-1185">Reference proteome</keyword>
<name>A0AAP0KJS7_9MAGN</name>